<evidence type="ECO:0000313" key="2">
    <source>
        <dbReference type="EMBL" id="KUJ23700.1"/>
    </source>
</evidence>
<name>A0A194XTQ5_MOLSC</name>
<evidence type="ECO:0000256" key="1">
    <source>
        <dbReference type="SAM" id="MobiDB-lite"/>
    </source>
</evidence>
<proteinExistence type="predicted"/>
<reference evidence="2 3" key="1">
    <citation type="submission" date="2015-10" db="EMBL/GenBank/DDBJ databases">
        <title>Full genome of DAOMC 229536 Phialocephala scopiformis, a fungal endophyte of spruce producing the potent anti-insectan compound rugulosin.</title>
        <authorList>
            <consortium name="DOE Joint Genome Institute"/>
            <person name="Walker A.K."/>
            <person name="Frasz S.L."/>
            <person name="Seifert K.A."/>
            <person name="Miller J.D."/>
            <person name="Mondo S.J."/>
            <person name="Labutti K."/>
            <person name="Lipzen A."/>
            <person name="Dockter R."/>
            <person name="Kennedy M."/>
            <person name="Grigoriev I.V."/>
            <person name="Spatafora J.W."/>
        </authorList>
    </citation>
    <scope>NUCLEOTIDE SEQUENCE [LARGE SCALE GENOMIC DNA]</scope>
    <source>
        <strain evidence="2 3">CBS 120377</strain>
    </source>
</reference>
<accession>A0A194XTQ5</accession>
<dbReference type="AlphaFoldDB" id="A0A194XTQ5"/>
<organism evidence="2 3">
    <name type="scientific">Mollisia scopiformis</name>
    <name type="common">Conifer needle endophyte fungus</name>
    <name type="synonym">Phialocephala scopiformis</name>
    <dbReference type="NCBI Taxonomy" id="149040"/>
    <lineage>
        <taxon>Eukaryota</taxon>
        <taxon>Fungi</taxon>
        <taxon>Dikarya</taxon>
        <taxon>Ascomycota</taxon>
        <taxon>Pezizomycotina</taxon>
        <taxon>Leotiomycetes</taxon>
        <taxon>Helotiales</taxon>
        <taxon>Mollisiaceae</taxon>
        <taxon>Mollisia</taxon>
    </lineage>
</organism>
<keyword evidence="3" id="KW-1185">Reference proteome</keyword>
<feature type="compositionally biased region" description="Basic and acidic residues" evidence="1">
    <location>
        <begin position="1"/>
        <end position="22"/>
    </location>
</feature>
<dbReference type="Proteomes" id="UP000070700">
    <property type="component" value="Unassembled WGS sequence"/>
</dbReference>
<protein>
    <submittedName>
        <fullName evidence="2">Uncharacterized protein</fullName>
    </submittedName>
</protein>
<feature type="region of interest" description="Disordered" evidence="1">
    <location>
        <begin position="1"/>
        <end position="40"/>
    </location>
</feature>
<feature type="region of interest" description="Disordered" evidence="1">
    <location>
        <begin position="131"/>
        <end position="156"/>
    </location>
</feature>
<dbReference type="KEGG" id="psco:LY89DRAFT_662511"/>
<gene>
    <name evidence="2" type="ORF">LY89DRAFT_662511</name>
</gene>
<dbReference type="RefSeq" id="XP_018078055.1">
    <property type="nucleotide sequence ID" value="XM_018212650.1"/>
</dbReference>
<dbReference type="EMBL" id="KQ947404">
    <property type="protein sequence ID" value="KUJ23700.1"/>
    <property type="molecule type" value="Genomic_DNA"/>
</dbReference>
<dbReference type="InParanoid" id="A0A194XTQ5"/>
<evidence type="ECO:0000313" key="3">
    <source>
        <dbReference type="Proteomes" id="UP000070700"/>
    </source>
</evidence>
<dbReference type="GeneID" id="28822376"/>
<sequence length="205" mass="23222">MQQKEGAEEKERSGGTKDESHWGEQSASQRLAIKAPSDSSNLPNPYSTKWYIDEIIAAIRPKRAEESFRSIQRLETYVDAAEQHEELATAFFNEAERRRIQYCKSIQAIIQCLCQHAHVLRRSKREFFGPFRLPQTTTSNSDKTTDSARATKPATKLEESKLESYMAGEKALLERISEALRKLYTAATELFNLPSAGVPRDPDAP</sequence>